<dbReference type="OrthoDB" id="696974at2759"/>
<gene>
    <name evidence="2" type="ORF">BRADI_4g41631v3</name>
</gene>
<feature type="region of interest" description="Disordered" evidence="1">
    <location>
        <begin position="313"/>
        <end position="341"/>
    </location>
</feature>
<dbReference type="Gramene" id="PNT65392">
    <property type="protein sequence ID" value="PNT65392"/>
    <property type="gene ID" value="BRADI_4g41631v3"/>
</dbReference>
<keyword evidence="4" id="KW-1185">Reference proteome</keyword>
<dbReference type="STRING" id="15368.A0A2K2CTN6"/>
<reference evidence="2 3" key="1">
    <citation type="journal article" date="2010" name="Nature">
        <title>Genome sequencing and analysis of the model grass Brachypodium distachyon.</title>
        <authorList>
            <consortium name="International Brachypodium Initiative"/>
        </authorList>
    </citation>
    <scope>NUCLEOTIDE SEQUENCE [LARGE SCALE GENOMIC DNA]</scope>
    <source>
        <strain evidence="2 3">Bd21</strain>
    </source>
</reference>
<dbReference type="InParanoid" id="A0A2K2CTN6"/>
<dbReference type="GO" id="GO:0008270">
    <property type="term" value="F:zinc ion binding"/>
    <property type="evidence" value="ECO:0007669"/>
    <property type="project" value="InterPro"/>
</dbReference>
<feature type="region of interest" description="Disordered" evidence="1">
    <location>
        <begin position="212"/>
        <end position="277"/>
    </location>
</feature>
<dbReference type="Proteomes" id="UP000008810">
    <property type="component" value="Chromosome 4"/>
</dbReference>
<dbReference type="GO" id="GO:0003676">
    <property type="term" value="F:nucleic acid binding"/>
    <property type="evidence" value="ECO:0007669"/>
    <property type="project" value="InterPro"/>
</dbReference>
<name>A0A2K2CTN6_BRADI</name>
<evidence type="ECO:0000313" key="2">
    <source>
        <dbReference type="EMBL" id="PNT65392.1"/>
    </source>
</evidence>
<protein>
    <recommendedName>
        <fullName evidence="5">CCHC-type domain-containing protein</fullName>
    </recommendedName>
</protein>
<organism evidence="2">
    <name type="scientific">Brachypodium distachyon</name>
    <name type="common">Purple false brome</name>
    <name type="synonym">Trachynia distachya</name>
    <dbReference type="NCBI Taxonomy" id="15368"/>
    <lineage>
        <taxon>Eukaryota</taxon>
        <taxon>Viridiplantae</taxon>
        <taxon>Streptophyta</taxon>
        <taxon>Embryophyta</taxon>
        <taxon>Tracheophyta</taxon>
        <taxon>Spermatophyta</taxon>
        <taxon>Magnoliopsida</taxon>
        <taxon>Liliopsida</taxon>
        <taxon>Poales</taxon>
        <taxon>Poaceae</taxon>
        <taxon>BOP clade</taxon>
        <taxon>Pooideae</taxon>
        <taxon>Stipodae</taxon>
        <taxon>Brachypodieae</taxon>
        <taxon>Brachypodium</taxon>
    </lineage>
</organism>
<dbReference type="InterPro" id="IPR053253">
    <property type="entry name" value="Sex_diff_modulator"/>
</dbReference>
<sequence>MTVGRERSCDALGDAHHPAPALAAPALPSTRLSLRPFQLPPPPRSVPAGFLPVYLGKFCSASQPDLVPPLQIQPPASSAGSAADVEDSAASIFDPSHAVCARVNEALSSWRATCFPDSDILMAPPTALMTPPASPAFTPRPAPTAPLAPAALKSILKRPRDFNAPAPAQRLKSVAFAVPGRGIEAAERRALSPSSLSALLLAPLPDYPDSRDLGDGFIAQRDASSPEQDWELVRSRSSRRHDMPPQRRPPPRARQSRVCTSPGYKSPSPGASNSKPPKPHCFRCFASDHLVAACRDPIRCSSCRCYGHTARRCRSRRTPSPSSSPPPAPTMAPHPLPMPAPPPVYGAPALRPEEDTCFVATSFDLDRDRLDWESSAVVAWVLDAPRGTTRTDVDRAFRHHFRLSPHELIVSKHHPEEYLAKFEQRLRRDEVLRVPNGFFRAAGLKNVPPHAWRPDIVERIIGRHCTLQRIDDNATEMEDTSTLGLWAWTTNPNKIAKGGCAV</sequence>
<reference evidence="2" key="2">
    <citation type="submission" date="2017-06" db="EMBL/GenBank/DDBJ databases">
        <title>WGS assembly of Brachypodium distachyon.</title>
        <authorList>
            <consortium name="The International Brachypodium Initiative"/>
            <person name="Lucas S."/>
            <person name="Harmon-Smith M."/>
            <person name="Lail K."/>
            <person name="Tice H."/>
            <person name="Grimwood J."/>
            <person name="Bruce D."/>
            <person name="Barry K."/>
            <person name="Shu S."/>
            <person name="Lindquist E."/>
            <person name="Wang M."/>
            <person name="Pitluck S."/>
            <person name="Vogel J.P."/>
            <person name="Garvin D.F."/>
            <person name="Mockler T.C."/>
            <person name="Schmutz J."/>
            <person name="Rokhsar D."/>
            <person name="Bevan M.W."/>
        </authorList>
    </citation>
    <scope>NUCLEOTIDE SEQUENCE</scope>
    <source>
        <strain evidence="2">Bd21</strain>
    </source>
</reference>
<accession>A0A2K2CTN6</accession>
<dbReference type="EnsemblPlants" id="PNT65392">
    <property type="protein sequence ID" value="PNT65392"/>
    <property type="gene ID" value="BRADI_4g41631v3"/>
</dbReference>
<dbReference type="AlphaFoldDB" id="A0A2K2CTN6"/>
<dbReference type="ExpressionAtlas" id="A0A2K2CTN6">
    <property type="expression patterns" value="baseline"/>
</dbReference>
<evidence type="ECO:0000256" key="1">
    <source>
        <dbReference type="SAM" id="MobiDB-lite"/>
    </source>
</evidence>
<proteinExistence type="predicted"/>
<dbReference type="SUPFAM" id="SSF57756">
    <property type="entry name" value="Retrovirus zinc finger-like domains"/>
    <property type="match status" value="1"/>
</dbReference>
<dbReference type="PANTHER" id="PTHR33087">
    <property type="entry name" value="OS07G0539200 PROTEIN"/>
    <property type="match status" value="1"/>
</dbReference>
<evidence type="ECO:0008006" key="5">
    <source>
        <dbReference type="Google" id="ProtNLM"/>
    </source>
</evidence>
<evidence type="ECO:0000313" key="4">
    <source>
        <dbReference type="Proteomes" id="UP000008810"/>
    </source>
</evidence>
<dbReference type="EMBL" id="CM000883">
    <property type="protein sequence ID" value="PNT65392.1"/>
    <property type="molecule type" value="Genomic_DNA"/>
</dbReference>
<feature type="compositionally biased region" description="Pro residues" evidence="1">
    <location>
        <begin position="322"/>
        <end position="341"/>
    </location>
</feature>
<dbReference type="PANTHER" id="PTHR33087:SF48">
    <property type="entry name" value="CCHC-TYPE DOMAIN-CONTAINING PROTEIN"/>
    <property type="match status" value="1"/>
</dbReference>
<evidence type="ECO:0000313" key="3">
    <source>
        <dbReference type="EnsemblPlants" id="PNT65392"/>
    </source>
</evidence>
<reference evidence="3" key="3">
    <citation type="submission" date="2018-08" db="UniProtKB">
        <authorList>
            <consortium name="EnsemblPlants"/>
        </authorList>
    </citation>
    <scope>IDENTIFICATION</scope>
    <source>
        <strain evidence="3">cv. Bd21</strain>
    </source>
</reference>
<dbReference type="InterPro" id="IPR036875">
    <property type="entry name" value="Znf_CCHC_sf"/>
</dbReference>